<keyword evidence="1" id="KW-1133">Transmembrane helix</keyword>
<evidence type="ECO:0000313" key="3">
    <source>
        <dbReference type="EMBL" id="EKX32568.1"/>
    </source>
</evidence>
<feature type="transmembrane region" description="Helical" evidence="1">
    <location>
        <begin position="199"/>
        <end position="221"/>
    </location>
</feature>
<proteinExistence type="predicted"/>
<reference evidence="5" key="2">
    <citation type="submission" date="2012-11" db="EMBL/GenBank/DDBJ databases">
        <authorList>
            <person name="Kuo A."/>
            <person name="Curtis B.A."/>
            <person name="Tanifuji G."/>
            <person name="Burki F."/>
            <person name="Gruber A."/>
            <person name="Irimia M."/>
            <person name="Maruyama S."/>
            <person name="Arias M.C."/>
            <person name="Ball S.G."/>
            <person name="Gile G.H."/>
            <person name="Hirakawa Y."/>
            <person name="Hopkins J.F."/>
            <person name="Rensing S.A."/>
            <person name="Schmutz J."/>
            <person name="Symeonidi A."/>
            <person name="Elias M."/>
            <person name="Eveleigh R.J."/>
            <person name="Herman E.K."/>
            <person name="Klute M.J."/>
            <person name="Nakayama T."/>
            <person name="Obornik M."/>
            <person name="Reyes-Prieto A."/>
            <person name="Armbrust E.V."/>
            <person name="Aves S.J."/>
            <person name="Beiko R.G."/>
            <person name="Coutinho P."/>
            <person name="Dacks J.B."/>
            <person name="Durnford D.G."/>
            <person name="Fast N.M."/>
            <person name="Green B.R."/>
            <person name="Grisdale C."/>
            <person name="Hempe F."/>
            <person name="Henrissat B."/>
            <person name="Hoppner M.P."/>
            <person name="Ishida K.-I."/>
            <person name="Kim E."/>
            <person name="Koreny L."/>
            <person name="Kroth P.G."/>
            <person name="Liu Y."/>
            <person name="Malik S.-B."/>
            <person name="Maier U.G."/>
            <person name="McRose D."/>
            <person name="Mock T."/>
            <person name="Neilson J.A."/>
            <person name="Onodera N.T."/>
            <person name="Poole A.M."/>
            <person name="Pritham E.J."/>
            <person name="Richards T.A."/>
            <person name="Rocap G."/>
            <person name="Roy S.W."/>
            <person name="Sarai C."/>
            <person name="Schaack S."/>
            <person name="Shirato S."/>
            <person name="Slamovits C.H."/>
            <person name="Spencer D.F."/>
            <person name="Suzuki S."/>
            <person name="Worden A.Z."/>
            <person name="Zauner S."/>
            <person name="Barry K."/>
            <person name="Bell C."/>
            <person name="Bharti A.K."/>
            <person name="Crow J.A."/>
            <person name="Grimwood J."/>
            <person name="Kramer R."/>
            <person name="Lindquist E."/>
            <person name="Lucas S."/>
            <person name="Salamov A."/>
            <person name="McFadden G.I."/>
            <person name="Lane C.E."/>
            <person name="Keeling P.J."/>
            <person name="Gray M.W."/>
            <person name="Grigoriev I.V."/>
            <person name="Archibald J.M."/>
        </authorList>
    </citation>
    <scope>NUCLEOTIDE SEQUENCE</scope>
    <source>
        <strain evidence="5">CCMP2712</strain>
    </source>
</reference>
<dbReference type="KEGG" id="gtt:GUITHDRAFT_166674"/>
<evidence type="ECO:0000313" key="4">
    <source>
        <dbReference type="EnsemblProtists" id="EKX32568"/>
    </source>
</evidence>
<dbReference type="AlphaFoldDB" id="L1I8L3"/>
<reference evidence="4" key="3">
    <citation type="submission" date="2015-06" db="UniProtKB">
        <authorList>
            <consortium name="EnsemblProtists"/>
        </authorList>
    </citation>
    <scope>IDENTIFICATION</scope>
</reference>
<keyword evidence="2" id="KW-0732">Signal</keyword>
<dbReference type="Proteomes" id="UP000011087">
    <property type="component" value="Unassembled WGS sequence"/>
</dbReference>
<protein>
    <submittedName>
        <fullName evidence="3 4">Uncharacterized protein</fullName>
    </submittedName>
</protein>
<feature type="signal peptide" evidence="2">
    <location>
        <begin position="1"/>
        <end position="21"/>
    </location>
</feature>
<accession>L1I8L3</accession>
<dbReference type="HOGENOM" id="CLU_1201794_0_0_1"/>
<dbReference type="OrthoDB" id="410714at2759"/>
<dbReference type="RefSeq" id="XP_005819548.1">
    <property type="nucleotide sequence ID" value="XM_005819491.1"/>
</dbReference>
<reference evidence="3 5" key="1">
    <citation type="journal article" date="2012" name="Nature">
        <title>Algal genomes reveal evolutionary mosaicism and the fate of nucleomorphs.</title>
        <authorList>
            <consortium name="DOE Joint Genome Institute"/>
            <person name="Curtis B.A."/>
            <person name="Tanifuji G."/>
            <person name="Burki F."/>
            <person name="Gruber A."/>
            <person name="Irimia M."/>
            <person name="Maruyama S."/>
            <person name="Arias M.C."/>
            <person name="Ball S.G."/>
            <person name="Gile G.H."/>
            <person name="Hirakawa Y."/>
            <person name="Hopkins J.F."/>
            <person name="Kuo A."/>
            <person name="Rensing S.A."/>
            <person name="Schmutz J."/>
            <person name="Symeonidi A."/>
            <person name="Elias M."/>
            <person name="Eveleigh R.J."/>
            <person name="Herman E.K."/>
            <person name="Klute M.J."/>
            <person name="Nakayama T."/>
            <person name="Obornik M."/>
            <person name="Reyes-Prieto A."/>
            <person name="Armbrust E.V."/>
            <person name="Aves S.J."/>
            <person name="Beiko R.G."/>
            <person name="Coutinho P."/>
            <person name="Dacks J.B."/>
            <person name="Durnford D.G."/>
            <person name="Fast N.M."/>
            <person name="Green B.R."/>
            <person name="Grisdale C.J."/>
            <person name="Hempel F."/>
            <person name="Henrissat B."/>
            <person name="Hoppner M.P."/>
            <person name="Ishida K."/>
            <person name="Kim E."/>
            <person name="Koreny L."/>
            <person name="Kroth P.G."/>
            <person name="Liu Y."/>
            <person name="Malik S.B."/>
            <person name="Maier U.G."/>
            <person name="McRose D."/>
            <person name="Mock T."/>
            <person name="Neilson J.A."/>
            <person name="Onodera N.T."/>
            <person name="Poole A.M."/>
            <person name="Pritham E.J."/>
            <person name="Richards T.A."/>
            <person name="Rocap G."/>
            <person name="Roy S.W."/>
            <person name="Sarai C."/>
            <person name="Schaack S."/>
            <person name="Shirato S."/>
            <person name="Slamovits C.H."/>
            <person name="Spencer D.F."/>
            <person name="Suzuki S."/>
            <person name="Worden A.Z."/>
            <person name="Zauner S."/>
            <person name="Barry K."/>
            <person name="Bell C."/>
            <person name="Bharti A.K."/>
            <person name="Crow J.A."/>
            <person name="Grimwood J."/>
            <person name="Kramer R."/>
            <person name="Lindquist E."/>
            <person name="Lucas S."/>
            <person name="Salamov A."/>
            <person name="McFadden G.I."/>
            <person name="Lane C.E."/>
            <person name="Keeling P.J."/>
            <person name="Gray M.W."/>
            <person name="Grigoriev I.V."/>
            <person name="Archibald J.M."/>
        </authorList>
    </citation>
    <scope>NUCLEOTIDE SEQUENCE</scope>
    <source>
        <strain evidence="3 5">CCMP2712</strain>
    </source>
</reference>
<dbReference type="GeneID" id="17289312"/>
<feature type="chain" id="PRO_5008769727" evidence="2">
    <location>
        <begin position="22"/>
        <end position="231"/>
    </location>
</feature>
<keyword evidence="1" id="KW-0472">Membrane</keyword>
<keyword evidence="5" id="KW-1185">Reference proteome</keyword>
<dbReference type="EMBL" id="JH993182">
    <property type="protein sequence ID" value="EKX32568.1"/>
    <property type="molecule type" value="Genomic_DNA"/>
</dbReference>
<evidence type="ECO:0000256" key="1">
    <source>
        <dbReference type="SAM" id="Phobius"/>
    </source>
</evidence>
<sequence>MAKAMLCVLVAALMVAKEANSLVVIGGSSYTLLSPPIHSSFSPSSPRNLQPNTMGNELDIPRRPTLRMQLRESSDDEGSLQYIDVPGKASGMGATQTTAVLSLFSLFPASAMADVVEAGAEASKIVIEPRGITAQDTVVFVIGVIPFVWATYEFWRRIAVGEPFGTTKEGSVIIRPEGQEVKEQKGSPRRVLSTGAIRLAYVLFAAVGASMALVVVAVLQAGSRQVDGARW</sequence>
<evidence type="ECO:0000256" key="2">
    <source>
        <dbReference type="SAM" id="SignalP"/>
    </source>
</evidence>
<organism evidence="3">
    <name type="scientific">Guillardia theta (strain CCMP2712)</name>
    <name type="common">Cryptophyte</name>
    <dbReference type="NCBI Taxonomy" id="905079"/>
    <lineage>
        <taxon>Eukaryota</taxon>
        <taxon>Cryptophyceae</taxon>
        <taxon>Pyrenomonadales</taxon>
        <taxon>Geminigeraceae</taxon>
        <taxon>Guillardia</taxon>
    </lineage>
</organism>
<keyword evidence="1" id="KW-0812">Transmembrane</keyword>
<name>L1I8L3_GUITC</name>
<dbReference type="PaxDb" id="55529-EKX32568"/>
<evidence type="ECO:0000313" key="5">
    <source>
        <dbReference type="Proteomes" id="UP000011087"/>
    </source>
</evidence>
<dbReference type="eggNOG" id="ENOG502SB5X">
    <property type="taxonomic scope" value="Eukaryota"/>
</dbReference>
<gene>
    <name evidence="3" type="ORF">GUITHDRAFT_166674</name>
</gene>
<dbReference type="EnsemblProtists" id="EKX32568">
    <property type="protein sequence ID" value="EKX32568"/>
    <property type="gene ID" value="GUITHDRAFT_166674"/>
</dbReference>